<keyword evidence="6" id="KW-1185">Reference proteome</keyword>
<keyword evidence="2 4" id="KW-0597">Phosphoprotein</keyword>
<accession>A0A8C6GDU9</accession>
<evidence type="ECO:0000256" key="3">
    <source>
        <dbReference type="ARBA" id="ARBA00023272"/>
    </source>
</evidence>
<protein>
    <recommendedName>
        <fullName evidence="4">Protein phosphatase 1 regulatory subunit 14</fullName>
    </recommendedName>
</protein>
<dbReference type="InterPro" id="IPR008025">
    <property type="entry name" value="CPI-17"/>
</dbReference>
<dbReference type="PANTHER" id="PTHR16188">
    <property type="entry name" value="PROTEIN PHOSPHATASE 1 INHIBITOR POTENTIATED BY PROTEIN KINASE C"/>
    <property type="match status" value="1"/>
</dbReference>
<dbReference type="GO" id="GO:0005737">
    <property type="term" value="C:cytoplasm"/>
    <property type="evidence" value="ECO:0007669"/>
    <property type="project" value="UniProtKB-SubCell"/>
</dbReference>
<dbReference type="AlphaFoldDB" id="A0A8C6GDU9"/>
<evidence type="ECO:0000256" key="4">
    <source>
        <dbReference type="RuleBase" id="RU369059"/>
    </source>
</evidence>
<dbReference type="GO" id="GO:0004865">
    <property type="term" value="F:protein serine/threonine phosphatase inhibitor activity"/>
    <property type="evidence" value="ECO:0007669"/>
    <property type="project" value="TreeGrafter"/>
</dbReference>
<dbReference type="Ensembl" id="ENSMSIT00000005603.1">
    <property type="protein sequence ID" value="ENSMSIP00000004440.1"/>
    <property type="gene ID" value="ENSMSIG00000004047.1"/>
</dbReference>
<dbReference type="SUPFAM" id="SSF81790">
    <property type="entry name" value="Myosin phosphatase inhibitor 17kDa protein, CPI-17"/>
    <property type="match status" value="1"/>
</dbReference>
<dbReference type="Proteomes" id="UP000694415">
    <property type="component" value="Unplaced"/>
</dbReference>
<dbReference type="Pfam" id="PF05361">
    <property type="entry name" value="PP1_inhibitor"/>
    <property type="match status" value="1"/>
</dbReference>
<comment type="function">
    <text evidence="4">Inhibitor of PPP1CA.</text>
</comment>
<reference evidence="5" key="1">
    <citation type="submission" date="2025-08" db="UniProtKB">
        <authorList>
            <consortium name="Ensembl"/>
        </authorList>
    </citation>
    <scope>IDENTIFICATION</scope>
</reference>
<evidence type="ECO:0000256" key="2">
    <source>
        <dbReference type="ARBA" id="ARBA00022553"/>
    </source>
</evidence>
<reference evidence="5" key="2">
    <citation type="submission" date="2025-09" db="UniProtKB">
        <authorList>
            <consortium name="Ensembl"/>
        </authorList>
    </citation>
    <scope>IDENTIFICATION</scope>
</reference>
<name>A0A8C6GDU9_MUSSI</name>
<evidence type="ECO:0000256" key="1">
    <source>
        <dbReference type="ARBA" id="ARBA00005483"/>
    </source>
</evidence>
<organism evidence="5 6">
    <name type="scientific">Mus spicilegus</name>
    <name type="common">Mound-building mouse</name>
    <dbReference type="NCBI Taxonomy" id="10103"/>
    <lineage>
        <taxon>Eukaryota</taxon>
        <taxon>Metazoa</taxon>
        <taxon>Chordata</taxon>
        <taxon>Craniata</taxon>
        <taxon>Vertebrata</taxon>
        <taxon>Euteleostomi</taxon>
        <taxon>Mammalia</taxon>
        <taxon>Eutheria</taxon>
        <taxon>Euarchontoglires</taxon>
        <taxon>Glires</taxon>
        <taxon>Rodentia</taxon>
        <taxon>Myomorpha</taxon>
        <taxon>Muroidea</taxon>
        <taxon>Muridae</taxon>
        <taxon>Murinae</taxon>
        <taxon>Mus</taxon>
        <taxon>Mus</taxon>
    </lineage>
</organism>
<dbReference type="GeneTree" id="ENSGT00950000182985"/>
<keyword evidence="4" id="KW-0963">Cytoplasm</keyword>
<evidence type="ECO:0000313" key="6">
    <source>
        <dbReference type="Proteomes" id="UP000694415"/>
    </source>
</evidence>
<evidence type="ECO:0000313" key="5">
    <source>
        <dbReference type="Ensembl" id="ENSMSIP00000004440.1"/>
    </source>
</evidence>
<proteinExistence type="inferred from homology"/>
<keyword evidence="3 4" id="KW-0650">Protein phosphatase inhibitor</keyword>
<dbReference type="GO" id="GO:0045087">
    <property type="term" value="P:innate immune response"/>
    <property type="evidence" value="ECO:0007669"/>
    <property type="project" value="TreeGrafter"/>
</dbReference>
<comment type="similarity">
    <text evidence="1 4">Belongs to the PP1 inhibitor family.</text>
</comment>
<dbReference type="PANTHER" id="PTHR16188:SF5">
    <property type="entry name" value="PROTEIN PHOSPHATASE 1 REGULATORY SUBUNIT 14B"/>
    <property type="match status" value="1"/>
</dbReference>
<dbReference type="Gene3D" id="1.10.150.220">
    <property type="entry name" value="CPI-17"/>
    <property type="match status" value="1"/>
</dbReference>
<comment type="subcellular location">
    <subcellularLocation>
        <location evidence="4">Cytoplasm</location>
    </subcellularLocation>
</comment>
<dbReference type="InterPro" id="IPR036658">
    <property type="entry name" value="CPI-17_sf"/>
</dbReference>
<sequence length="71" mass="8093">THPHFFPPPPTSSFKGLKTDVDELLDMESYDSQAARVRELLVDCYKPAEAFISDLLDKIRAMQKLSTPQKK</sequence>